<evidence type="ECO:0000256" key="1">
    <source>
        <dbReference type="SAM" id="SignalP"/>
    </source>
</evidence>
<keyword evidence="1" id="KW-0732">Signal</keyword>
<evidence type="ECO:0000313" key="4">
    <source>
        <dbReference type="Proteomes" id="UP000053660"/>
    </source>
</evidence>
<dbReference type="Pfam" id="PF04942">
    <property type="entry name" value="CC"/>
    <property type="match status" value="1"/>
</dbReference>
<proteinExistence type="predicted"/>
<feature type="chain" id="PRO_5002082803" description="CC domain-containing protein" evidence="1">
    <location>
        <begin position="17"/>
        <end position="67"/>
    </location>
</feature>
<name>A0A0B1SYN2_OESDE</name>
<feature type="domain" description="CC" evidence="2">
    <location>
        <begin position="46"/>
        <end position="66"/>
    </location>
</feature>
<evidence type="ECO:0000313" key="3">
    <source>
        <dbReference type="EMBL" id="KHJ89016.1"/>
    </source>
</evidence>
<dbReference type="AlphaFoldDB" id="A0A0B1SYN2"/>
<dbReference type="Proteomes" id="UP000053660">
    <property type="component" value="Unassembled WGS sequence"/>
</dbReference>
<reference evidence="3 4" key="1">
    <citation type="submission" date="2014-03" db="EMBL/GenBank/DDBJ databases">
        <title>Draft genome of the hookworm Oesophagostomum dentatum.</title>
        <authorList>
            <person name="Mitreva M."/>
        </authorList>
    </citation>
    <scope>NUCLEOTIDE SEQUENCE [LARGE SCALE GENOMIC DNA]</scope>
    <source>
        <strain evidence="3 4">OD-Hann</strain>
    </source>
</reference>
<evidence type="ECO:0000259" key="2">
    <source>
        <dbReference type="Pfam" id="PF04942"/>
    </source>
</evidence>
<gene>
    <name evidence="3" type="ORF">OESDEN_11173</name>
</gene>
<feature type="signal peptide" evidence="1">
    <location>
        <begin position="1"/>
        <end position="16"/>
    </location>
</feature>
<dbReference type="EMBL" id="KN554852">
    <property type="protein sequence ID" value="KHJ89016.1"/>
    <property type="molecule type" value="Genomic_DNA"/>
</dbReference>
<sequence length="67" mass="6938">MMYMMMLPWMMFGGYGYGGYGGYGQAAATQTVSSIGTGVGVGQQCVGPCVNGQCPAGYTCIGEQCCR</sequence>
<organism evidence="3 4">
    <name type="scientific">Oesophagostomum dentatum</name>
    <name type="common">Nodular worm</name>
    <dbReference type="NCBI Taxonomy" id="61180"/>
    <lineage>
        <taxon>Eukaryota</taxon>
        <taxon>Metazoa</taxon>
        <taxon>Ecdysozoa</taxon>
        <taxon>Nematoda</taxon>
        <taxon>Chromadorea</taxon>
        <taxon>Rhabditida</taxon>
        <taxon>Rhabditina</taxon>
        <taxon>Rhabditomorpha</taxon>
        <taxon>Strongyloidea</taxon>
        <taxon>Strongylidae</taxon>
        <taxon>Oesophagostomum</taxon>
    </lineage>
</organism>
<keyword evidence="4" id="KW-1185">Reference proteome</keyword>
<protein>
    <recommendedName>
        <fullName evidence="2">CC domain-containing protein</fullName>
    </recommendedName>
</protein>
<dbReference type="InterPro" id="IPR007026">
    <property type="entry name" value="CC_domain"/>
</dbReference>
<accession>A0A0B1SYN2</accession>